<dbReference type="PANTHER" id="PTHR43677">
    <property type="entry name" value="SHORT-CHAIN DEHYDROGENASE/REDUCTASE"/>
    <property type="match status" value="1"/>
</dbReference>
<evidence type="ECO:0000259" key="1">
    <source>
        <dbReference type="SMART" id="SM00829"/>
    </source>
</evidence>
<dbReference type="Proteomes" id="UP001501074">
    <property type="component" value="Unassembled WGS sequence"/>
</dbReference>
<dbReference type="Pfam" id="PF08240">
    <property type="entry name" value="ADH_N"/>
    <property type="match status" value="1"/>
</dbReference>
<dbReference type="InterPro" id="IPR011032">
    <property type="entry name" value="GroES-like_sf"/>
</dbReference>
<name>A0ABP7A193_9ACTN</name>
<sequence length="327" mass="33115">MRAIVVRTFGGAEVLRLEDQADLTPGPGEVVVDVAFADVGTLDRLIRAGRFGEIFGFEPPYVPGSGVGGTVRAVGVGVDENWIGQSVIGGTGTDGPTGGYAEQAVLTADALIAVPAGIGVDVATSLLNDGTTSQLLLEVAAPTLDDRVLVLAAAGAAGTLLVQLLQARGVPVVAAAGGAQKTAALRDLGITHVVDYSSQDWTAQIASIFQDGPTIVLDGAGAALGGEAFTLLADRGRIVSYGTSAGIFAQFDTGDAHRRGISITNLMDLPTVTPPDRIRLLVKALDAAASGEAAPLLTHVPLADAAKAHMALEQRTAIGKTVLAVVG</sequence>
<gene>
    <name evidence="2" type="ORF">GCM10022223_44890</name>
</gene>
<dbReference type="InterPro" id="IPR013154">
    <property type="entry name" value="ADH-like_N"/>
</dbReference>
<dbReference type="SMART" id="SM00829">
    <property type="entry name" value="PKS_ER"/>
    <property type="match status" value="1"/>
</dbReference>
<dbReference type="Pfam" id="PF00107">
    <property type="entry name" value="ADH_zinc_N"/>
    <property type="match status" value="1"/>
</dbReference>
<proteinExistence type="predicted"/>
<dbReference type="PANTHER" id="PTHR43677:SF4">
    <property type="entry name" value="QUINONE OXIDOREDUCTASE-LIKE PROTEIN 2"/>
    <property type="match status" value="1"/>
</dbReference>
<dbReference type="EMBL" id="BAAAZO010000009">
    <property type="protein sequence ID" value="GAA3622921.1"/>
    <property type="molecule type" value="Genomic_DNA"/>
</dbReference>
<dbReference type="InterPro" id="IPR051397">
    <property type="entry name" value="Zn-ADH-like_protein"/>
</dbReference>
<protein>
    <submittedName>
        <fullName evidence="2">Zinc-binding dehydrogenase</fullName>
    </submittedName>
</protein>
<dbReference type="InterPro" id="IPR020843">
    <property type="entry name" value="ER"/>
</dbReference>
<evidence type="ECO:0000313" key="2">
    <source>
        <dbReference type="EMBL" id="GAA3622921.1"/>
    </source>
</evidence>
<feature type="domain" description="Enoyl reductase (ER)" evidence="1">
    <location>
        <begin position="10"/>
        <end position="323"/>
    </location>
</feature>
<dbReference type="Gene3D" id="3.90.180.10">
    <property type="entry name" value="Medium-chain alcohol dehydrogenases, catalytic domain"/>
    <property type="match status" value="1"/>
</dbReference>
<dbReference type="SUPFAM" id="SSF51735">
    <property type="entry name" value="NAD(P)-binding Rossmann-fold domains"/>
    <property type="match status" value="1"/>
</dbReference>
<organism evidence="2 3">
    <name type="scientific">Kineosporia mesophila</name>
    <dbReference type="NCBI Taxonomy" id="566012"/>
    <lineage>
        <taxon>Bacteria</taxon>
        <taxon>Bacillati</taxon>
        <taxon>Actinomycetota</taxon>
        <taxon>Actinomycetes</taxon>
        <taxon>Kineosporiales</taxon>
        <taxon>Kineosporiaceae</taxon>
        <taxon>Kineosporia</taxon>
    </lineage>
</organism>
<dbReference type="InterPro" id="IPR013149">
    <property type="entry name" value="ADH-like_C"/>
</dbReference>
<keyword evidence="3" id="KW-1185">Reference proteome</keyword>
<dbReference type="Gene3D" id="3.40.50.720">
    <property type="entry name" value="NAD(P)-binding Rossmann-like Domain"/>
    <property type="match status" value="1"/>
</dbReference>
<accession>A0ABP7A193</accession>
<dbReference type="InterPro" id="IPR036291">
    <property type="entry name" value="NAD(P)-bd_dom_sf"/>
</dbReference>
<reference evidence="3" key="1">
    <citation type="journal article" date="2019" name="Int. J. Syst. Evol. Microbiol.">
        <title>The Global Catalogue of Microorganisms (GCM) 10K type strain sequencing project: providing services to taxonomists for standard genome sequencing and annotation.</title>
        <authorList>
            <consortium name="The Broad Institute Genomics Platform"/>
            <consortium name="The Broad Institute Genome Sequencing Center for Infectious Disease"/>
            <person name="Wu L."/>
            <person name="Ma J."/>
        </authorList>
    </citation>
    <scope>NUCLEOTIDE SEQUENCE [LARGE SCALE GENOMIC DNA]</scope>
    <source>
        <strain evidence="3">JCM 16902</strain>
    </source>
</reference>
<comment type="caution">
    <text evidence="2">The sequence shown here is derived from an EMBL/GenBank/DDBJ whole genome shotgun (WGS) entry which is preliminary data.</text>
</comment>
<dbReference type="RefSeq" id="WP_231481251.1">
    <property type="nucleotide sequence ID" value="NZ_BAAAZO010000009.1"/>
</dbReference>
<dbReference type="SUPFAM" id="SSF50129">
    <property type="entry name" value="GroES-like"/>
    <property type="match status" value="1"/>
</dbReference>
<evidence type="ECO:0000313" key="3">
    <source>
        <dbReference type="Proteomes" id="UP001501074"/>
    </source>
</evidence>